<accession>A0AAE4E117</accession>
<dbReference type="InterPro" id="IPR018958">
    <property type="entry name" value="Knr4/Smi1-like_dom"/>
</dbReference>
<dbReference type="InterPro" id="IPR037883">
    <property type="entry name" value="Knr4/Smi1-like_sf"/>
</dbReference>
<dbReference type="Gene3D" id="3.40.1580.10">
    <property type="entry name" value="SMI1/KNR4-like"/>
    <property type="match status" value="1"/>
</dbReference>
<evidence type="ECO:0000259" key="1">
    <source>
        <dbReference type="SMART" id="SM00860"/>
    </source>
</evidence>
<dbReference type="SMART" id="SM00860">
    <property type="entry name" value="SMI1_KNR4"/>
    <property type="match status" value="1"/>
</dbReference>
<evidence type="ECO:0000313" key="3">
    <source>
        <dbReference type="Proteomes" id="UP001185068"/>
    </source>
</evidence>
<reference evidence="2" key="1">
    <citation type="submission" date="2022-11" db="EMBL/GenBank/DDBJ databases">
        <title>blaNDM-1 and qnrB1 co-producing ST413 Enterobacter.</title>
        <authorList>
            <person name="Halder G."/>
            <person name="Chaudhuri B."/>
            <person name="Dutta S."/>
        </authorList>
    </citation>
    <scope>NUCLEOTIDE SEQUENCE</scope>
    <source>
        <strain evidence="2">PEER684</strain>
    </source>
</reference>
<dbReference type="RefSeq" id="WP_059386188.1">
    <property type="nucleotide sequence ID" value="NZ_JACWFD010000013.1"/>
</dbReference>
<protein>
    <submittedName>
        <fullName evidence="2">SMI1/KNR4 family protein</fullName>
    </submittedName>
</protein>
<dbReference type="SUPFAM" id="SSF160631">
    <property type="entry name" value="SMI1/KNR4-like"/>
    <property type="match status" value="1"/>
</dbReference>
<dbReference type="EMBL" id="JALLIR010000001">
    <property type="protein sequence ID" value="MDR9948016.1"/>
    <property type="molecule type" value="Genomic_DNA"/>
</dbReference>
<sequence length="134" mass="15259">MYLTDSANKLTVDEINAFNAYFDHHLPKSFLDFYLKNNGGYPHNNEDGNPFMLGGFNPIKYGDLPIEQLYRDLIESFGELMNMVPFAYDGGGNSFLLSLKPDDSLGKVFIFLMDDKEVELVADSFSEFLEELFS</sequence>
<dbReference type="Proteomes" id="UP001185068">
    <property type="component" value="Unassembled WGS sequence"/>
</dbReference>
<feature type="domain" description="Knr4/Smi1-like" evidence="1">
    <location>
        <begin position="9"/>
        <end position="131"/>
    </location>
</feature>
<organism evidence="2 3">
    <name type="scientific">Enterobacter sichuanensis</name>
    <dbReference type="NCBI Taxonomy" id="2071710"/>
    <lineage>
        <taxon>Bacteria</taxon>
        <taxon>Pseudomonadati</taxon>
        <taxon>Pseudomonadota</taxon>
        <taxon>Gammaproteobacteria</taxon>
        <taxon>Enterobacterales</taxon>
        <taxon>Enterobacteriaceae</taxon>
        <taxon>Enterobacter</taxon>
        <taxon>Enterobacter cloacae complex</taxon>
    </lineage>
</organism>
<dbReference type="Pfam" id="PF09346">
    <property type="entry name" value="SMI1_KNR4"/>
    <property type="match status" value="1"/>
</dbReference>
<name>A0AAE4E117_9ENTR</name>
<dbReference type="AlphaFoldDB" id="A0AAE4E117"/>
<proteinExistence type="predicted"/>
<comment type="caution">
    <text evidence="2">The sequence shown here is derived from an EMBL/GenBank/DDBJ whole genome shotgun (WGS) entry which is preliminary data.</text>
</comment>
<evidence type="ECO:0000313" key="2">
    <source>
        <dbReference type="EMBL" id="MDR9948016.1"/>
    </source>
</evidence>
<gene>
    <name evidence="2" type="ORF">MX989_18265</name>
</gene>